<dbReference type="AlphaFoldDB" id="A0A150L9X8"/>
<dbReference type="InterPro" id="IPR018540">
    <property type="entry name" value="Spo0E-like"/>
</dbReference>
<evidence type="ECO:0000313" key="4">
    <source>
        <dbReference type="Proteomes" id="UP000595512"/>
    </source>
</evidence>
<dbReference type="GeneID" id="62497063"/>
<protein>
    <submittedName>
        <fullName evidence="2">Aspartyl-phosphate phosphatase Spo0E family protein</fullName>
    </submittedName>
</protein>
<sequence length="51" mass="6242">MPYDEFRLKEKIEKLRQKMIEEGLNKGLKNMDTVAYSQKLDQLIYEYQLKM</sequence>
<organism evidence="1 3">
    <name type="scientific">Heyndrickxia sporothermodurans</name>
    <dbReference type="NCBI Taxonomy" id="46224"/>
    <lineage>
        <taxon>Bacteria</taxon>
        <taxon>Bacillati</taxon>
        <taxon>Bacillota</taxon>
        <taxon>Bacilli</taxon>
        <taxon>Bacillales</taxon>
        <taxon>Bacillaceae</taxon>
        <taxon>Heyndrickxia</taxon>
    </lineage>
</organism>
<dbReference type="EMBL" id="CP066701">
    <property type="protein sequence ID" value="QQX27247.1"/>
    <property type="molecule type" value="Genomic_DNA"/>
</dbReference>
<proteinExistence type="predicted"/>
<evidence type="ECO:0000313" key="3">
    <source>
        <dbReference type="Proteomes" id="UP000075666"/>
    </source>
</evidence>
<dbReference type="Gene3D" id="4.10.280.10">
    <property type="entry name" value="Helix-loop-helix DNA-binding domain"/>
    <property type="match status" value="1"/>
</dbReference>
<evidence type="ECO:0000313" key="1">
    <source>
        <dbReference type="EMBL" id="KYD09117.1"/>
    </source>
</evidence>
<dbReference type="GO" id="GO:0046983">
    <property type="term" value="F:protein dimerization activity"/>
    <property type="evidence" value="ECO:0007669"/>
    <property type="project" value="InterPro"/>
</dbReference>
<evidence type="ECO:0000313" key="2">
    <source>
        <dbReference type="EMBL" id="QQX27247.1"/>
    </source>
</evidence>
<dbReference type="SUPFAM" id="SSF140500">
    <property type="entry name" value="BAS1536-like"/>
    <property type="match status" value="1"/>
</dbReference>
<name>A0A150L9X8_9BACI</name>
<dbReference type="RefSeq" id="WP_084347497.1">
    <property type="nucleotide sequence ID" value="NZ_CP066701.1"/>
</dbReference>
<dbReference type="GO" id="GO:0043937">
    <property type="term" value="P:regulation of sporulation"/>
    <property type="evidence" value="ECO:0007669"/>
    <property type="project" value="InterPro"/>
</dbReference>
<dbReference type="Pfam" id="PF09388">
    <property type="entry name" value="SpoOE-like"/>
    <property type="match status" value="1"/>
</dbReference>
<reference evidence="1 3" key="1">
    <citation type="submission" date="2016-01" db="EMBL/GenBank/DDBJ databases">
        <title>Genome Sequences of Twelve Sporeforming Bacillus Species Isolated from Foods.</title>
        <authorList>
            <person name="Berendsen E.M."/>
            <person name="Wells-Bennik M.H."/>
            <person name="Krawcyk A.O."/>
            <person name="De Jong A."/>
            <person name="Holsappel S."/>
            <person name="Eijlander R.T."/>
            <person name="Kuipers O.P."/>
        </authorList>
    </citation>
    <scope>NUCLEOTIDE SEQUENCE [LARGE SCALE GENOMIC DNA]</scope>
    <source>
        <strain evidence="1 3">B4102</strain>
    </source>
</reference>
<dbReference type="Proteomes" id="UP000595512">
    <property type="component" value="Chromosome"/>
</dbReference>
<dbReference type="OrthoDB" id="2973859at2"/>
<dbReference type="EMBL" id="LQYN01000026">
    <property type="protein sequence ID" value="KYD09117.1"/>
    <property type="molecule type" value="Genomic_DNA"/>
</dbReference>
<dbReference type="Proteomes" id="UP000075666">
    <property type="component" value="Unassembled WGS sequence"/>
</dbReference>
<dbReference type="KEGG" id="hspo:JGZ69_11105"/>
<keyword evidence="3" id="KW-1185">Reference proteome</keyword>
<dbReference type="InterPro" id="IPR036638">
    <property type="entry name" value="HLH_DNA-bd_sf"/>
</dbReference>
<dbReference type="PATRIC" id="fig|46224.3.peg.1846"/>
<dbReference type="InterPro" id="IPR037208">
    <property type="entry name" value="Spo0E-like_sf"/>
</dbReference>
<reference evidence="2 4" key="2">
    <citation type="submission" date="2020-12" db="EMBL/GenBank/DDBJ databases">
        <title>Taxonomic evaluation of the Bacillus sporothermodurans group of bacteria based on whole genome sequences.</title>
        <authorList>
            <person name="Fiedler G."/>
            <person name="Herbstmann A.-D."/>
            <person name="Doll E."/>
            <person name="Wenning M."/>
            <person name="Brinks E."/>
            <person name="Kabisch J."/>
            <person name="Breitenwieser F."/>
            <person name="Lappann M."/>
            <person name="Boehnlein C."/>
            <person name="Franz C."/>
        </authorList>
    </citation>
    <scope>NUCLEOTIDE SEQUENCE [LARGE SCALE GENOMIC DNA]</scope>
    <source>
        <strain evidence="2 4">DSM 10599</strain>
    </source>
</reference>
<accession>A0A150L9X8</accession>
<gene>
    <name evidence="1" type="ORF">B4102_2644</name>
    <name evidence="2" type="ORF">JGZ69_11105</name>
</gene>